<accession>A0A9Q0YMP3</accession>
<dbReference type="EMBL" id="JAIZAY010000019">
    <property type="protein sequence ID" value="KAJ8024150.1"/>
    <property type="molecule type" value="Genomic_DNA"/>
</dbReference>
<gene>
    <name evidence="1" type="ORF">HOLleu_36797</name>
</gene>
<organism evidence="1 2">
    <name type="scientific">Holothuria leucospilota</name>
    <name type="common">Black long sea cucumber</name>
    <name type="synonym">Mertensiothuria leucospilota</name>
    <dbReference type="NCBI Taxonomy" id="206669"/>
    <lineage>
        <taxon>Eukaryota</taxon>
        <taxon>Metazoa</taxon>
        <taxon>Echinodermata</taxon>
        <taxon>Eleutherozoa</taxon>
        <taxon>Echinozoa</taxon>
        <taxon>Holothuroidea</taxon>
        <taxon>Aspidochirotacea</taxon>
        <taxon>Aspidochirotida</taxon>
        <taxon>Holothuriidae</taxon>
        <taxon>Holothuria</taxon>
    </lineage>
</organism>
<keyword evidence="2" id="KW-1185">Reference proteome</keyword>
<proteinExistence type="predicted"/>
<dbReference type="Proteomes" id="UP001152320">
    <property type="component" value="Chromosome 19"/>
</dbReference>
<evidence type="ECO:0000313" key="2">
    <source>
        <dbReference type="Proteomes" id="UP001152320"/>
    </source>
</evidence>
<dbReference type="AlphaFoldDB" id="A0A9Q0YMP3"/>
<sequence length="110" mass="12405">MEPQLTKDQPPIQVFNRNNSPVCFLLYEPRQNTTRQRGVENPRGLKAIDRDLFSWISVQIGSDNYTIGLLIALRVSNSGSPMGGNKPFVLARQLRSAHSGGDEFHRRPDN</sequence>
<protein>
    <submittedName>
        <fullName evidence="1">Uncharacterized protein</fullName>
    </submittedName>
</protein>
<reference evidence="1" key="1">
    <citation type="submission" date="2021-10" db="EMBL/GenBank/DDBJ databases">
        <title>Tropical sea cucumber genome reveals ecological adaptation and Cuvierian tubules defense mechanism.</title>
        <authorList>
            <person name="Chen T."/>
        </authorList>
    </citation>
    <scope>NUCLEOTIDE SEQUENCE</scope>
    <source>
        <strain evidence="1">Nanhai2018</strain>
        <tissue evidence="1">Muscle</tissue>
    </source>
</reference>
<name>A0A9Q0YMP3_HOLLE</name>
<comment type="caution">
    <text evidence="1">The sequence shown here is derived from an EMBL/GenBank/DDBJ whole genome shotgun (WGS) entry which is preliminary data.</text>
</comment>
<evidence type="ECO:0000313" key="1">
    <source>
        <dbReference type="EMBL" id="KAJ8024150.1"/>
    </source>
</evidence>